<gene>
    <name evidence="1" type="ORF">PFC_04910</name>
</gene>
<organism evidence="2">
    <name type="scientific">Pyrococcus furiosus COM1</name>
    <dbReference type="NCBI Taxonomy" id="1185654"/>
    <lineage>
        <taxon>Archaea</taxon>
        <taxon>Methanobacteriati</taxon>
        <taxon>Methanobacteriota</taxon>
        <taxon>Thermococci</taxon>
        <taxon>Thermococcales</taxon>
        <taxon>Thermococcaceae</taxon>
        <taxon>Pyrococcus</taxon>
    </lineage>
</organism>
<dbReference type="AlphaFoldDB" id="I6TWZ7"/>
<dbReference type="HOGENOM" id="CLU_2857239_0_0_2"/>
<sequence length="64" mass="7380">MGKLQFFCSLIGTGYEDALRIMKEVLFNSFVVLLEPEAHRVQWKVEAHLQFFCSLIGTFGRMVP</sequence>
<dbReference type="Proteomes" id="UP000006216">
    <property type="component" value="Chromosome"/>
</dbReference>
<name>I6TWZ7_9EURY</name>
<proteinExistence type="predicted"/>
<dbReference type="KEGG" id="pfi:PFC_04910"/>
<dbReference type="EMBL" id="CP003685">
    <property type="protein sequence ID" value="AFN03929.1"/>
    <property type="molecule type" value="Genomic_DNA"/>
</dbReference>
<accession>I6TWZ7</accession>
<reference evidence="1 2" key="1">
    <citation type="journal article" date="2012" name="J. Bacteriol.">
        <title>Genome Sequencing of a Genetically-Tractable Pyrococcus furiosus Strain Reveals a Highly Dynamic Genome.</title>
        <authorList>
            <person name="Bridger S.L."/>
            <person name="Lancaster W.A."/>
            <person name="Poole F.L.II."/>
            <person name="Schut G.J."/>
            <person name="Adams M.W."/>
        </authorList>
    </citation>
    <scope>NUCLEOTIDE SEQUENCE [LARGE SCALE GENOMIC DNA]</scope>
    <source>
        <strain evidence="1 2">COM1</strain>
    </source>
</reference>
<evidence type="ECO:0000313" key="1">
    <source>
        <dbReference type="EMBL" id="AFN03929.1"/>
    </source>
</evidence>
<protein>
    <submittedName>
        <fullName evidence="1">Uncharacterized protein</fullName>
    </submittedName>
</protein>
<evidence type="ECO:0000313" key="2">
    <source>
        <dbReference type="Proteomes" id="UP000006216"/>
    </source>
</evidence>